<dbReference type="Gene3D" id="3.30.1050.10">
    <property type="entry name" value="SCP2 sterol-binding domain"/>
    <property type="match status" value="1"/>
</dbReference>
<dbReference type="Gene3D" id="3.40.630.30">
    <property type="match status" value="2"/>
</dbReference>
<dbReference type="InterPro" id="IPR041380">
    <property type="entry name" value="Acetyltransf_17"/>
</dbReference>
<dbReference type="Pfam" id="PF13530">
    <property type="entry name" value="SCP2_2"/>
    <property type="match status" value="1"/>
</dbReference>
<evidence type="ECO:0000313" key="3">
    <source>
        <dbReference type="Proteomes" id="UP000758168"/>
    </source>
</evidence>
<dbReference type="InterPro" id="IPR025559">
    <property type="entry name" value="Eis_dom"/>
</dbReference>
<dbReference type="PANTHER" id="PTHR37817">
    <property type="entry name" value="N-ACETYLTRANSFERASE EIS"/>
    <property type="match status" value="1"/>
</dbReference>
<dbReference type="InterPro" id="IPR000182">
    <property type="entry name" value="GNAT_dom"/>
</dbReference>
<dbReference type="PANTHER" id="PTHR37817:SF1">
    <property type="entry name" value="N-ACETYLTRANSFERASE EIS"/>
    <property type="match status" value="1"/>
</dbReference>
<name>A0ABS4ZAW3_9ACTN</name>
<dbReference type="RefSeq" id="WP_210057508.1">
    <property type="nucleotide sequence ID" value="NZ_BAAAMH010000010.1"/>
</dbReference>
<reference evidence="2 3" key="1">
    <citation type="submission" date="2021-03" db="EMBL/GenBank/DDBJ databases">
        <title>Sequencing the genomes of 1000 actinobacteria strains.</title>
        <authorList>
            <person name="Klenk H.-P."/>
        </authorList>
    </citation>
    <scope>NUCLEOTIDE SEQUENCE [LARGE SCALE GENOMIC DNA]</scope>
    <source>
        <strain evidence="2 3">DSM 12936</strain>
    </source>
</reference>
<dbReference type="Proteomes" id="UP000758168">
    <property type="component" value="Unassembled WGS sequence"/>
</dbReference>
<dbReference type="SUPFAM" id="SSF55718">
    <property type="entry name" value="SCP-like"/>
    <property type="match status" value="1"/>
</dbReference>
<dbReference type="Pfam" id="PF13527">
    <property type="entry name" value="Acetyltransf_9"/>
    <property type="match status" value="1"/>
</dbReference>
<dbReference type="SUPFAM" id="SSF55729">
    <property type="entry name" value="Acyl-CoA N-acyltransferases (Nat)"/>
    <property type="match status" value="1"/>
</dbReference>
<dbReference type="InterPro" id="IPR051554">
    <property type="entry name" value="Acetyltransferase_Eis"/>
</dbReference>
<dbReference type="InterPro" id="IPR016181">
    <property type="entry name" value="Acyl_CoA_acyltransferase"/>
</dbReference>
<evidence type="ECO:0000313" key="2">
    <source>
        <dbReference type="EMBL" id="MBP2418186.1"/>
    </source>
</evidence>
<evidence type="ECO:0000259" key="1">
    <source>
        <dbReference type="PROSITE" id="PS51186"/>
    </source>
</evidence>
<feature type="domain" description="N-acetyltransferase" evidence="1">
    <location>
        <begin position="3"/>
        <end position="148"/>
    </location>
</feature>
<keyword evidence="3" id="KW-1185">Reference proteome</keyword>
<protein>
    <submittedName>
        <fullName evidence="2">Acetyltransferase</fullName>
    </submittedName>
</protein>
<proteinExistence type="predicted"/>
<sequence>MSLTVRPLRPDDAEASRRLGWEAFGFPSPVPEGPVPPDGPGQARFGAFDEDDALVARMVDREYDSCFGGGLVPTSGIAGVTVAAEARGRGALTPLFATTLGHAVRRGAVLSTLFPTAPGIYRRFGFELVADFVTVHVPTAALAAVTAPTATTTRRARTDDLEAVRAVYDGWAREQDGPLSRRGVSFDHSAAEVLERDGVTLAVDDAGAVVGYAVWDRGQGYGEQAALEVSDLLARTVDGYRALLRVLGSFATVTPTVKIDTSGDDLARLVLPSLSWAVRDSSPYMLRVLDVVGALTARRYAPSLRTSLDLAVTGDLLGLVDGAYRVEVADGEARCTRLDHPGDDVRVLSCRGLSLLYAGAQSSANLRASGHLSGGDRAEDHDWDVLFGGRQLHIRNYF</sequence>
<organism evidence="2 3">
    <name type="scientific">Microlunatus capsulatus</name>
    <dbReference type="NCBI Taxonomy" id="99117"/>
    <lineage>
        <taxon>Bacteria</taxon>
        <taxon>Bacillati</taxon>
        <taxon>Actinomycetota</taxon>
        <taxon>Actinomycetes</taxon>
        <taxon>Propionibacteriales</taxon>
        <taxon>Propionibacteriaceae</taxon>
        <taxon>Microlunatus</taxon>
    </lineage>
</organism>
<accession>A0ABS4ZAW3</accession>
<comment type="caution">
    <text evidence="2">The sequence shown here is derived from an EMBL/GenBank/DDBJ whole genome shotgun (WGS) entry which is preliminary data.</text>
</comment>
<dbReference type="EMBL" id="JAGIOB010000001">
    <property type="protein sequence ID" value="MBP2418186.1"/>
    <property type="molecule type" value="Genomic_DNA"/>
</dbReference>
<dbReference type="InterPro" id="IPR036527">
    <property type="entry name" value="SCP2_sterol-bd_dom_sf"/>
</dbReference>
<gene>
    <name evidence="2" type="ORF">JOF54_003108</name>
</gene>
<dbReference type="Pfam" id="PF17668">
    <property type="entry name" value="Acetyltransf_17"/>
    <property type="match status" value="1"/>
</dbReference>
<dbReference type="PROSITE" id="PS51186">
    <property type="entry name" value="GNAT"/>
    <property type="match status" value="1"/>
</dbReference>